<gene>
    <name evidence="1" type="ORF">M5D96_013399</name>
</gene>
<organism evidence="1 2">
    <name type="scientific">Drosophila gunungcola</name>
    <name type="common">fruit fly</name>
    <dbReference type="NCBI Taxonomy" id="103775"/>
    <lineage>
        <taxon>Eukaryota</taxon>
        <taxon>Metazoa</taxon>
        <taxon>Ecdysozoa</taxon>
        <taxon>Arthropoda</taxon>
        <taxon>Hexapoda</taxon>
        <taxon>Insecta</taxon>
        <taxon>Pterygota</taxon>
        <taxon>Neoptera</taxon>
        <taxon>Endopterygota</taxon>
        <taxon>Diptera</taxon>
        <taxon>Brachycera</taxon>
        <taxon>Muscomorpha</taxon>
        <taxon>Ephydroidea</taxon>
        <taxon>Drosophilidae</taxon>
        <taxon>Drosophila</taxon>
        <taxon>Sophophora</taxon>
    </lineage>
</organism>
<proteinExistence type="predicted"/>
<feature type="non-terminal residue" evidence="1">
    <location>
        <position position="63"/>
    </location>
</feature>
<evidence type="ECO:0000313" key="2">
    <source>
        <dbReference type="Proteomes" id="UP001059596"/>
    </source>
</evidence>
<keyword evidence="2" id="KW-1185">Reference proteome</keyword>
<dbReference type="Proteomes" id="UP001059596">
    <property type="component" value="Unassembled WGS sequence"/>
</dbReference>
<reference evidence="1" key="1">
    <citation type="journal article" date="2023" name="Genome Biol. Evol.">
        <title>Long-read-based Genome Assembly of Drosophila gunungcola Reveals Fewer Chemosensory Genes in Flower-breeding Species.</title>
        <authorList>
            <person name="Negi A."/>
            <person name="Liao B.Y."/>
            <person name="Yeh S.D."/>
        </authorList>
    </citation>
    <scope>NUCLEOTIDE SEQUENCE</scope>
    <source>
        <strain evidence="1">Sukarami</strain>
    </source>
</reference>
<protein>
    <submittedName>
        <fullName evidence="1">Uncharacterized protein</fullName>
    </submittedName>
</protein>
<evidence type="ECO:0000313" key="1">
    <source>
        <dbReference type="EMBL" id="KAI8033815.1"/>
    </source>
</evidence>
<sequence>MVNSSECVVNVKGEECRLEGVHPCGFSAVQGACVCKPMAIHQHCVLLPKQASNKWSAATRENE</sequence>
<name>A0A9Q0BJD8_9MUSC</name>
<accession>A0A9Q0BJD8</accession>
<dbReference type="EMBL" id="JAMKOV010000098">
    <property type="protein sequence ID" value="KAI8033815.1"/>
    <property type="molecule type" value="Genomic_DNA"/>
</dbReference>
<comment type="caution">
    <text evidence="1">The sequence shown here is derived from an EMBL/GenBank/DDBJ whole genome shotgun (WGS) entry which is preliminary data.</text>
</comment>
<dbReference type="AlphaFoldDB" id="A0A9Q0BJD8"/>